<protein>
    <submittedName>
        <fullName evidence="1">Uncharacterized protein</fullName>
    </submittedName>
</protein>
<proteinExistence type="predicted"/>
<dbReference type="AlphaFoldDB" id="A0A2P2NP41"/>
<accession>A0A2P2NP41</accession>
<reference evidence="1" key="1">
    <citation type="submission" date="2018-02" db="EMBL/GenBank/DDBJ databases">
        <title>Rhizophora mucronata_Transcriptome.</title>
        <authorList>
            <person name="Meera S.P."/>
            <person name="Sreeshan A."/>
            <person name="Augustine A."/>
        </authorList>
    </citation>
    <scope>NUCLEOTIDE SEQUENCE</scope>
    <source>
        <tissue evidence="1">Leaf</tissue>
    </source>
</reference>
<name>A0A2P2NP41_RHIMU</name>
<organism evidence="1">
    <name type="scientific">Rhizophora mucronata</name>
    <name type="common">Asiatic mangrove</name>
    <dbReference type="NCBI Taxonomy" id="61149"/>
    <lineage>
        <taxon>Eukaryota</taxon>
        <taxon>Viridiplantae</taxon>
        <taxon>Streptophyta</taxon>
        <taxon>Embryophyta</taxon>
        <taxon>Tracheophyta</taxon>
        <taxon>Spermatophyta</taxon>
        <taxon>Magnoliopsida</taxon>
        <taxon>eudicotyledons</taxon>
        <taxon>Gunneridae</taxon>
        <taxon>Pentapetalae</taxon>
        <taxon>rosids</taxon>
        <taxon>fabids</taxon>
        <taxon>Malpighiales</taxon>
        <taxon>Rhizophoraceae</taxon>
        <taxon>Rhizophora</taxon>
    </lineage>
</organism>
<sequence>MSKFSLSLPSSLAFNGRSNFKSQKHVDWHFTHTK</sequence>
<evidence type="ECO:0000313" key="1">
    <source>
        <dbReference type="EMBL" id="MBX44160.1"/>
    </source>
</evidence>
<dbReference type="EMBL" id="GGEC01063676">
    <property type="protein sequence ID" value="MBX44160.1"/>
    <property type="molecule type" value="Transcribed_RNA"/>
</dbReference>